<evidence type="ECO:0000313" key="2">
    <source>
        <dbReference type="EMBL" id="SDX32939.1"/>
    </source>
</evidence>
<evidence type="ECO:0000313" key="3">
    <source>
        <dbReference type="Proteomes" id="UP000198711"/>
    </source>
</evidence>
<dbReference type="EMBL" id="FNNO01000013">
    <property type="protein sequence ID" value="SDX32939.1"/>
    <property type="molecule type" value="Genomic_DNA"/>
</dbReference>
<keyword evidence="1" id="KW-1133">Transmembrane helix</keyword>
<keyword evidence="3" id="KW-1185">Reference proteome</keyword>
<dbReference type="AlphaFoldDB" id="A0A8X8LG82"/>
<dbReference type="Proteomes" id="UP000198711">
    <property type="component" value="Unassembled WGS sequence"/>
</dbReference>
<organism evidence="2 3">
    <name type="scientific">Hydrobacter penzbergensis</name>
    <dbReference type="NCBI Taxonomy" id="1235997"/>
    <lineage>
        <taxon>Bacteria</taxon>
        <taxon>Pseudomonadati</taxon>
        <taxon>Bacteroidota</taxon>
        <taxon>Chitinophagia</taxon>
        <taxon>Chitinophagales</taxon>
        <taxon>Chitinophagaceae</taxon>
        <taxon>Hydrobacter</taxon>
    </lineage>
</organism>
<gene>
    <name evidence="2" type="ORF">SAMN05444410_11380</name>
</gene>
<dbReference type="RefSeq" id="WP_092725470.1">
    <property type="nucleotide sequence ID" value="NZ_FNNO01000013.1"/>
</dbReference>
<feature type="transmembrane region" description="Helical" evidence="1">
    <location>
        <begin position="41"/>
        <end position="59"/>
    </location>
</feature>
<feature type="transmembrane region" description="Helical" evidence="1">
    <location>
        <begin position="12"/>
        <end position="29"/>
    </location>
</feature>
<keyword evidence="1" id="KW-0812">Transmembrane</keyword>
<evidence type="ECO:0000256" key="1">
    <source>
        <dbReference type="SAM" id="Phobius"/>
    </source>
</evidence>
<accession>A0A8X8LG82</accession>
<keyword evidence="1" id="KW-0472">Membrane</keyword>
<comment type="caution">
    <text evidence="2">The sequence shown here is derived from an EMBL/GenBank/DDBJ whole genome shotgun (WGS) entry which is preliminary data.</text>
</comment>
<protein>
    <submittedName>
        <fullName evidence="2">Uncharacterized protein</fullName>
    </submittedName>
</protein>
<proteinExistence type="predicted"/>
<name>A0A8X8LG82_9BACT</name>
<sequence length="61" mass="7192">MSVPYTLWMLRFFGPVILMVLWVCYQLFIRKKPLKSLTNDALAAFFFVAVWITLSYFGLHS</sequence>
<reference evidence="2 3" key="1">
    <citation type="submission" date="2016-10" db="EMBL/GenBank/DDBJ databases">
        <authorList>
            <person name="Varghese N."/>
            <person name="Submissions S."/>
        </authorList>
    </citation>
    <scope>NUCLEOTIDE SEQUENCE [LARGE SCALE GENOMIC DNA]</scope>
    <source>
        <strain evidence="2 3">DSM 25353</strain>
    </source>
</reference>